<accession>A0A9W7AS89</accession>
<protein>
    <submittedName>
        <fullName evidence="2">Uncharacterized protein</fullName>
    </submittedName>
</protein>
<evidence type="ECO:0000313" key="3">
    <source>
        <dbReference type="Proteomes" id="UP001165085"/>
    </source>
</evidence>
<evidence type="ECO:0000313" key="2">
    <source>
        <dbReference type="EMBL" id="GMH77412.1"/>
    </source>
</evidence>
<organism evidence="2 3">
    <name type="scientific">Triparma strigata</name>
    <dbReference type="NCBI Taxonomy" id="1606541"/>
    <lineage>
        <taxon>Eukaryota</taxon>
        <taxon>Sar</taxon>
        <taxon>Stramenopiles</taxon>
        <taxon>Ochrophyta</taxon>
        <taxon>Bolidophyceae</taxon>
        <taxon>Parmales</taxon>
        <taxon>Triparmaceae</taxon>
        <taxon>Triparma</taxon>
    </lineage>
</organism>
<dbReference type="Proteomes" id="UP001165085">
    <property type="component" value="Unassembled WGS sequence"/>
</dbReference>
<comment type="caution">
    <text evidence="2">The sequence shown here is derived from an EMBL/GenBank/DDBJ whole genome shotgun (WGS) entry which is preliminary data.</text>
</comment>
<evidence type="ECO:0000256" key="1">
    <source>
        <dbReference type="SAM" id="MobiDB-lite"/>
    </source>
</evidence>
<keyword evidence="3" id="KW-1185">Reference proteome</keyword>
<sequence>MADIVGAVVPKVVHKVNSLIASQSRSSSSLDNPSLHCSTPSAANGPLLSATKALNELLSKSLTTSSSTFDISPLGIDKITLNTLNEVLLKNPDIDLKSLILRLTRKPSANHTPVLQNSYKLVSPSRQKKGKKTARKAVPQKISGETADEIQVLEQRVSNMLNATELNPKGYRELIDSNPNIINSIVNGHVVSFDVANRSYQPVRDTFFDRFNTFPVLTVAVHEVCFRNKISGFGKTRDGRRYVILPAGAKFHFAACGKMVASYNKTTPTTTIKKVGDLYIWTLKRSKVVFLESSQPDETVFNFDKKIKLEDLKEGELPAPGGFQKTAGDNQNVVMQVVNDDINYPNTKGEFQRRNKGKGPQTRPYSETRGGKNSTSVERCIVMAVNLGLRSLEMAELYPDMCVVRECNFRGAPGFGLGNGPVSGCILATQGSHNRIGLSGEAQGQGLEATKANVKKRKRRKEKESKEESEEEEEEESEGEWSEWDDDGDY</sequence>
<dbReference type="EMBL" id="BRXY01000207">
    <property type="protein sequence ID" value="GMH77412.1"/>
    <property type="molecule type" value="Genomic_DNA"/>
</dbReference>
<feature type="region of interest" description="Disordered" evidence="1">
    <location>
        <begin position="345"/>
        <end position="373"/>
    </location>
</feature>
<feature type="compositionally biased region" description="Acidic residues" evidence="1">
    <location>
        <begin position="467"/>
        <end position="490"/>
    </location>
</feature>
<name>A0A9W7AS89_9STRA</name>
<feature type="region of interest" description="Disordered" evidence="1">
    <location>
        <begin position="438"/>
        <end position="490"/>
    </location>
</feature>
<dbReference type="AlphaFoldDB" id="A0A9W7AS89"/>
<reference evidence="3" key="1">
    <citation type="journal article" date="2023" name="Commun. Biol.">
        <title>Genome analysis of Parmales, the sister group of diatoms, reveals the evolutionary specialization of diatoms from phago-mixotrophs to photoautotrophs.</title>
        <authorList>
            <person name="Ban H."/>
            <person name="Sato S."/>
            <person name="Yoshikawa S."/>
            <person name="Yamada K."/>
            <person name="Nakamura Y."/>
            <person name="Ichinomiya M."/>
            <person name="Sato N."/>
            <person name="Blanc-Mathieu R."/>
            <person name="Endo H."/>
            <person name="Kuwata A."/>
            <person name="Ogata H."/>
        </authorList>
    </citation>
    <scope>NUCLEOTIDE SEQUENCE [LARGE SCALE GENOMIC DNA]</scope>
    <source>
        <strain evidence="3">NIES 3701</strain>
    </source>
</reference>
<proteinExistence type="predicted"/>
<gene>
    <name evidence="2" type="ORF">TrST_g9191</name>
</gene>